<comment type="caution">
    <text evidence="3">The sequence shown here is derived from an EMBL/GenBank/DDBJ whole genome shotgun (WGS) entry which is preliminary data.</text>
</comment>
<dbReference type="SMART" id="SM00268">
    <property type="entry name" value="ACTIN"/>
    <property type="match status" value="1"/>
</dbReference>
<comment type="similarity">
    <text evidence="2">Belongs to the actin family.</text>
</comment>
<organism evidence="3 4">
    <name type="scientific">Bonamia ostreae</name>
    <dbReference type="NCBI Taxonomy" id="126728"/>
    <lineage>
        <taxon>Eukaryota</taxon>
        <taxon>Sar</taxon>
        <taxon>Rhizaria</taxon>
        <taxon>Endomyxa</taxon>
        <taxon>Ascetosporea</taxon>
        <taxon>Haplosporida</taxon>
        <taxon>Bonamia</taxon>
    </lineage>
</organism>
<dbReference type="Gene3D" id="3.30.420.40">
    <property type="match status" value="2"/>
</dbReference>
<dbReference type="InterPro" id="IPR004000">
    <property type="entry name" value="Actin"/>
</dbReference>
<dbReference type="SUPFAM" id="SSF53067">
    <property type="entry name" value="Actin-like ATPase domain"/>
    <property type="match status" value="2"/>
</dbReference>
<dbReference type="Proteomes" id="UP001439008">
    <property type="component" value="Unassembled WGS sequence"/>
</dbReference>
<name>A0ABV2ANV6_9EUKA</name>
<sequence>MNKFPVVILDNGSDLIKIGNRQTEKPSICHNALLKTNKNIYIADEIDSIQNTFNIFNINRPFSNSILTDFDLQNEIWNKVFNKMPQTKLNQKSLLMTESLLNPKLVRSNICETIFEKFDFNALMLSNGLKFAPSTITNPLFNKNCCVVVDCGYSNTRIVPIVNGIPINFAAKTTIGSKLLNERLGQVLSFRQFDVKKDYFLTEKIRINSCYISNNFETELNEIKFQNIK</sequence>
<dbReference type="Pfam" id="PF00022">
    <property type="entry name" value="Actin"/>
    <property type="match status" value="1"/>
</dbReference>
<proteinExistence type="inferred from homology"/>
<dbReference type="PANTHER" id="PTHR11937">
    <property type="entry name" value="ACTIN"/>
    <property type="match status" value="1"/>
</dbReference>
<dbReference type="InterPro" id="IPR043129">
    <property type="entry name" value="ATPase_NBD"/>
</dbReference>
<gene>
    <name evidence="3" type="primary">ACTR6</name>
    <name evidence="3" type="ORF">MHBO_002883</name>
</gene>
<evidence type="ECO:0000313" key="4">
    <source>
        <dbReference type="Proteomes" id="UP001439008"/>
    </source>
</evidence>
<evidence type="ECO:0000313" key="3">
    <source>
        <dbReference type="EMBL" id="MES1921347.1"/>
    </source>
</evidence>
<dbReference type="EMBL" id="JBDODL010001265">
    <property type="protein sequence ID" value="MES1921347.1"/>
    <property type="molecule type" value="Genomic_DNA"/>
</dbReference>
<protein>
    <submittedName>
        <fullName evidence="3">Actin-related protein 6</fullName>
    </submittedName>
</protein>
<keyword evidence="4" id="KW-1185">Reference proteome</keyword>
<evidence type="ECO:0000256" key="1">
    <source>
        <dbReference type="ARBA" id="ARBA00049360"/>
    </source>
</evidence>
<accession>A0ABV2ANV6</accession>
<reference evidence="3 4" key="1">
    <citation type="journal article" date="2024" name="BMC Biol.">
        <title>Comparative genomics of Ascetosporea gives new insight into the evolutionary basis for animal parasitism in Rhizaria.</title>
        <authorList>
            <person name="Hiltunen Thoren M."/>
            <person name="Onut-Brannstrom I."/>
            <person name="Alfjorden A."/>
            <person name="Peckova H."/>
            <person name="Swords F."/>
            <person name="Hooper C."/>
            <person name="Holzer A.S."/>
            <person name="Bass D."/>
            <person name="Burki F."/>
        </authorList>
    </citation>
    <scope>NUCLEOTIDE SEQUENCE [LARGE SCALE GENOMIC DNA]</scope>
    <source>
        <strain evidence="3">20-A016</strain>
    </source>
</reference>
<comment type="catalytic activity">
    <reaction evidence="1">
        <text>ATP + H2O = ADP + phosphate + H(+)</text>
        <dbReference type="Rhea" id="RHEA:13065"/>
        <dbReference type="ChEBI" id="CHEBI:15377"/>
        <dbReference type="ChEBI" id="CHEBI:15378"/>
        <dbReference type="ChEBI" id="CHEBI:30616"/>
        <dbReference type="ChEBI" id="CHEBI:43474"/>
        <dbReference type="ChEBI" id="CHEBI:456216"/>
    </reaction>
</comment>
<evidence type="ECO:0000256" key="2">
    <source>
        <dbReference type="RuleBase" id="RU000487"/>
    </source>
</evidence>